<protein>
    <submittedName>
        <fullName evidence="5">Uncharacterized protein</fullName>
    </submittedName>
</protein>
<dbReference type="InterPro" id="IPR019734">
    <property type="entry name" value="TPR_rpt"/>
</dbReference>
<dbReference type="Gene3D" id="1.25.40.10">
    <property type="entry name" value="Tetratricopeptide repeat domain"/>
    <property type="match status" value="2"/>
</dbReference>
<feature type="transmembrane region" description="Helical" evidence="4">
    <location>
        <begin position="7"/>
        <end position="27"/>
    </location>
</feature>
<dbReference type="PANTHER" id="PTHR12558">
    <property type="entry name" value="CELL DIVISION CYCLE 16,23,27"/>
    <property type="match status" value="1"/>
</dbReference>
<keyword evidence="4" id="KW-0472">Membrane</keyword>
<reference evidence="5 6" key="1">
    <citation type="journal article" date="2016" name="Nat. Commun.">
        <title>Thousands of microbial genomes shed light on interconnected biogeochemical processes in an aquifer system.</title>
        <authorList>
            <person name="Anantharaman K."/>
            <person name="Brown C.T."/>
            <person name="Hug L.A."/>
            <person name="Sharon I."/>
            <person name="Castelle C.J."/>
            <person name="Probst A.J."/>
            <person name="Thomas B.C."/>
            <person name="Singh A."/>
            <person name="Wilkins M.J."/>
            <person name="Karaoz U."/>
            <person name="Brodie E.L."/>
            <person name="Williams K.H."/>
            <person name="Hubbard S.S."/>
            <person name="Banfield J.F."/>
        </authorList>
    </citation>
    <scope>NUCLEOTIDE SEQUENCE [LARGE SCALE GENOMIC DNA]</scope>
</reference>
<dbReference type="Proteomes" id="UP000176501">
    <property type="component" value="Unassembled WGS sequence"/>
</dbReference>
<dbReference type="Pfam" id="PF13428">
    <property type="entry name" value="TPR_14"/>
    <property type="match status" value="1"/>
</dbReference>
<keyword evidence="2 3" id="KW-0802">TPR repeat</keyword>
<feature type="repeat" description="TPR" evidence="3">
    <location>
        <begin position="78"/>
        <end position="111"/>
    </location>
</feature>
<evidence type="ECO:0000256" key="2">
    <source>
        <dbReference type="ARBA" id="ARBA00022803"/>
    </source>
</evidence>
<name>A0A1F7W6D5_9BACT</name>
<comment type="caution">
    <text evidence="5">The sequence shown here is derived from an EMBL/GenBank/DDBJ whole genome shotgun (WGS) entry which is preliminary data.</text>
</comment>
<evidence type="ECO:0000256" key="4">
    <source>
        <dbReference type="SAM" id="Phobius"/>
    </source>
</evidence>
<dbReference type="PANTHER" id="PTHR12558:SF33">
    <property type="entry name" value="BLL7664 PROTEIN"/>
    <property type="match status" value="1"/>
</dbReference>
<keyword evidence="1" id="KW-0677">Repeat</keyword>
<dbReference type="PROSITE" id="PS50293">
    <property type="entry name" value="TPR_REGION"/>
    <property type="match status" value="1"/>
</dbReference>
<dbReference type="PROSITE" id="PS50005">
    <property type="entry name" value="TPR"/>
    <property type="match status" value="2"/>
</dbReference>
<dbReference type="Pfam" id="PF07719">
    <property type="entry name" value="TPR_2"/>
    <property type="match status" value="1"/>
</dbReference>
<keyword evidence="4" id="KW-0812">Transmembrane</keyword>
<dbReference type="AlphaFoldDB" id="A0A1F7W6D5"/>
<dbReference type="SMART" id="SM00028">
    <property type="entry name" value="TPR"/>
    <property type="match status" value="3"/>
</dbReference>
<dbReference type="InterPro" id="IPR011990">
    <property type="entry name" value="TPR-like_helical_dom_sf"/>
</dbReference>
<feature type="repeat" description="TPR" evidence="3">
    <location>
        <begin position="181"/>
        <end position="214"/>
    </location>
</feature>
<accession>A0A1F7W6D5</accession>
<organism evidence="5 6">
    <name type="scientific">Candidatus Uhrbacteria bacterium RIFOXYB2_FULL_57_15</name>
    <dbReference type="NCBI Taxonomy" id="1802422"/>
    <lineage>
        <taxon>Bacteria</taxon>
        <taxon>Candidatus Uhriibacteriota</taxon>
    </lineage>
</organism>
<keyword evidence="4" id="KW-1133">Transmembrane helix</keyword>
<gene>
    <name evidence="5" type="ORF">A2304_01600</name>
</gene>
<dbReference type="SUPFAM" id="SSF48452">
    <property type="entry name" value="TPR-like"/>
    <property type="match status" value="1"/>
</dbReference>
<evidence type="ECO:0000313" key="5">
    <source>
        <dbReference type="EMBL" id="OGL98372.1"/>
    </source>
</evidence>
<dbReference type="EMBL" id="MGFE01000020">
    <property type="protein sequence ID" value="OGL98372.1"/>
    <property type="molecule type" value="Genomic_DNA"/>
</dbReference>
<evidence type="ECO:0000256" key="1">
    <source>
        <dbReference type="ARBA" id="ARBA00022737"/>
    </source>
</evidence>
<proteinExistence type="predicted"/>
<sequence>MNPKRIKIAAAALIVFGLAGYLLWISFLPVSPPSPSESPLIAFVDRGISEEQLQTFHDRIVEFEITVKDNETNGARDISAILSLGNLYYQIGDLETAAKWYREILRTNPKDGAALENLAQAQIEMGDWEGADASLRAAVNVSAYEPSYIKLADLIDEHFPERRDEIQVILETAIANLGQTPGLLSRLGRWYADQGMLDEAISHYQVAHQIDPDDQAIENTLDELRKARSAASKDAR</sequence>
<evidence type="ECO:0000313" key="6">
    <source>
        <dbReference type="Proteomes" id="UP000176501"/>
    </source>
</evidence>
<dbReference type="InterPro" id="IPR013105">
    <property type="entry name" value="TPR_2"/>
</dbReference>
<evidence type="ECO:0000256" key="3">
    <source>
        <dbReference type="PROSITE-ProRule" id="PRU00339"/>
    </source>
</evidence>